<feature type="transmembrane region" description="Helical" evidence="5">
    <location>
        <begin position="103"/>
        <end position="122"/>
    </location>
</feature>
<dbReference type="PANTHER" id="PTHR37306:SF1">
    <property type="entry name" value="COLICIN V PRODUCTION PROTEIN"/>
    <property type="match status" value="1"/>
</dbReference>
<feature type="transmembrane region" description="Helical" evidence="5">
    <location>
        <begin position="63"/>
        <end position="83"/>
    </location>
</feature>
<dbReference type="Pfam" id="PF02674">
    <property type="entry name" value="Colicin_V"/>
    <property type="match status" value="1"/>
</dbReference>
<dbReference type="GO" id="GO:0016020">
    <property type="term" value="C:membrane"/>
    <property type="evidence" value="ECO:0007669"/>
    <property type="project" value="UniProtKB-SubCell"/>
</dbReference>
<gene>
    <name evidence="6" type="ORF">FFWV33_05100</name>
</gene>
<keyword evidence="2 5" id="KW-0812">Transmembrane</keyword>
<organism evidence="6 7">
    <name type="scientific">Flavobacterium faecale</name>
    <dbReference type="NCBI Taxonomy" id="1355330"/>
    <lineage>
        <taxon>Bacteria</taxon>
        <taxon>Pseudomonadati</taxon>
        <taxon>Bacteroidota</taxon>
        <taxon>Flavobacteriia</taxon>
        <taxon>Flavobacteriales</taxon>
        <taxon>Flavobacteriaceae</taxon>
        <taxon>Flavobacterium</taxon>
    </lineage>
</organism>
<feature type="transmembrane region" description="Helical" evidence="5">
    <location>
        <begin position="20"/>
        <end position="42"/>
    </location>
</feature>
<evidence type="ECO:0000313" key="6">
    <source>
        <dbReference type="EMBL" id="AWG20957.1"/>
    </source>
</evidence>
<dbReference type="InterPro" id="IPR003825">
    <property type="entry name" value="Colicin-V_CvpA"/>
</dbReference>
<keyword evidence="3 5" id="KW-1133">Transmembrane helix</keyword>
<comment type="subcellular location">
    <subcellularLocation>
        <location evidence="1">Membrane</location>
        <topology evidence="1">Multi-pass membrane protein</topology>
    </subcellularLocation>
</comment>
<dbReference type="PANTHER" id="PTHR37306">
    <property type="entry name" value="COLICIN V PRODUCTION PROTEIN"/>
    <property type="match status" value="1"/>
</dbReference>
<evidence type="ECO:0000256" key="4">
    <source>
        <dbReference type="ARBA" id="ARBA00023136"/>
    </source>
</evidence>
<evidence type="ECO:0000256" key="5">
    <source>
        <dbReference type="SAM" id="Phobius"/>
    </source>
</evidence>
<keyword evidence="7" id="KW-1185">Reference proteome</keyword>
<name>A0A2S1LB66_9FLAO</name>
<dbReference type="AlphaFoldDB" id="A0A2S1LB66"/>
<keyword evidence="4 5" id="KW-0472">Membrane</keyword>
<dbReference type="EMBL" id="CP020918">
    <property type="protein sequence ID" value="AWG20957.1"/>
    <property type="molecule type" value="Genomic_DNA"/>
</dbReference>
<dbReference type="Proteomes" id="UP000244527">
    <property type="component" value="Chromosome"/>
</dbReference>
<evidence type="ECO:0000313" key="7">
    <source>
        <dbReference type="Proteomes" id="UP000244527"/>
    </source>
</evidence>
<dbReference type="GO" id="GO:0009403">
    <property type="term" value="P:toxin biosynthetic process"/>
    <property type="evidence" value="ECO:0007669"/>
    <property type="project" value="InterPro"/>
</dbReference>
<proteinExistence type="predicted"/>
<dbReference type="RefSeq" id="WP_108739910.1">
    <property type="nucleotide sequence ID" value="NZ_CP020918.1"/>
</dbReference>
<evidence type="ECO:0000256" key="2">
    <source>
        <dbReference type="ARBA" id="ARBA00022692"/>
    </source>
</evidence>
<dbReference type="KEGG" id="ffa:FFWV33_05100"/>
<dbReference type="OrthoDB" id="9799585at2"/>
<evidence type="ECO:0000256" key="3">
    <source>
        <dbReference type="ARBA" id="ARBA00022989"/>
    </source>
</evidence>
<evidence type="ECO:0000256" key="1">
    <source>
        <dbReference type="ARBA" id="ARBA00004141"/>
    </source>
</evidence>
<accession>A0A2S1LB66</accession>
<sequence length="176" mass="19791">MSFLDIVLGGLLLYGLIKGIKNGLFTELASFLSLIVGIYLAIKFSSVVSEVVGQVVSWSPKTVAITAFALTFIAVVLGIMLLAKVFTEMMSFAYLGWVNRLAGGFFSILKMVLILSVVFNLFQKINFNNWLVKEETFNQSMFYNPIQKVSQLVFPKLETWYEDFKTKTVKSQEAKV</sequence>
<reference evidence="6 7" key="1">
    <citation type="submission" date="2017-04" db="EMBL/GenBank/DDBJ databases">
        <title>Compelte genome sequence of WV33.</title>
        <authorList>
            <person name="Lee P.C."/>
        </authorList>
    </citation>
    <scope>NUCLEOTIDE SEQUENCE [LARGE SCALE GENOMIC DNA]</scope>
    <source>
        <strain evidence="6 7">WV33</strain>
    </source>
</reference>
<protein>
    <submittedName>
        <fullName evidence="6">Colicin V production protein</fullName>
    </submittedName>
</protein>